<dbReference type="Gene3D" id="1.10.10.2840">
    <property type="entry name" value="PucR C-terminal helix-turn-helix domain"/>
    <property type="match status" value="1"/>
</dbReference>
<dbReference type="InterPro" id="IPR012914">
    <property type="entry name" value="PucR_dom"/>
</dbReference>
<reference evidence="3 4" key="1">
    <citation type="submission" date="2020-02" db="EMBL/GenBank/DDBJ databases">
        <title>Genome sequence of the type strain DSM 27180 of Arthrobacter silviterrae.</title>
        <authorList>
            <person name="Gao J."/>
            <person name="Sun J."/>
        </authorList>
    </citation>
    <scope>NUCLEOTIDE SEQUENCE [LARGE SCALE GENOMIC DNA]</scope>
    <source>
        <strain evidence="3 4">DSM 27180</strain>
    </source>
</reference>
<dbReference type="EMBL" id="JAAKZI010000022">
    <property type="protein sequence ID" value="NGN84295.1"/>
    <property type="molecule type" value="Genomic_DNA"/>
</dbReference>
<feature type="domain" description="PucR C-terminal helix-turn-helix" evidence="2">
    <location>
        <begin position="509"/>
        <end position="566"/>
    </location>
</feature>
<organism evidence="3 4">
    <name type="scientific">Arthrobacter silviterrae</name>
    <dbReference type="NCBI Taxonomy" id="2026658"/>
    <lineage>
        <taxon>Bacteria</taxon>
        <taxon>Bacillati</taxon>
        <taxon>Actinomycetota</taxon>
        <taxon>Actinomycetes</taxon>
        <taxon>Micrococcales</taxon>
        <taxon>Micrococcaceae</taxon>
        <taxon>Arthrobacter</taxon>
    </lineage>
</organism>
<dbReference type="Proteomes" id="UP000479226">
    <property type="component" value="Unassembled WGS sequence"/>
</dbReference>
<evidence type="ECO:0000313" key="4">
    <source>
        <dbReference type="Proteomes" id="UP000479226"/>
    </source>
</evidence>
<name>A0ABX0DFX8_9MICC</name>
<evidence type="ECO:0000259" key="1">
    <source>
        <dbReference type="Pfam" id="PF07905"/>
    </source>
</evidence>
<dbReference type="Pfam" id="PF07905">
    <property type="entry name" value="PucR"/>
    <property type="match status" value="1"/>
</dbReference>
<proteinExistence type="predicted"/>
<sequence>MPTVAEVLALPVLAAGDAEVVAGAAGLGLPVRWVHVVESRNVAGLLDGGELLLATGVGWPEGTHWMAGYMAELAAAQVAGLVLELGTRYADVPAELLERCDAHGLPLVVLHRRVKFVSVTESVHGRIIAEQMAALQARDEVHALFSELSLRGSPADYIVAQLGAVLGCPVVLEDMAHQVVAFDTAGLDEHTLLDGWEMRARAAHRARPGDAADSWHDARTSVLGSEGWLVTPVEARGTRWGWLIAFDGAPHPAGRALVLEQAAVALSLSRLADGSAENWTPASQHWLLSSLLQGRYRSETTLRARFEAMGLPVTNRRLCGLAVRAPKSLGAGTRVRSGAAGGGLPPIGAGPNACFRWPSAADVSRLARSMGASAVAGRVDAQDGRLLLVAVSVPGPGTGRPGPDAAVDSFAVRLHGLIRGVGDSAGPPTMAAGAVVEQVGALADSLQEAVEVLGPLPDGGAGPALLHRQGAKGLRRLVSQLRSDPRLQSYLERSLGTLLEHDARHGTDLLPVLSAYLAHPGNRTLAAANSHLSRSVFYQRLDLIGGLLGADLADGEVIAGLQAAVMAWEATRTQQRP</sequence>
<dbReference type="Pfam" id="PF13556">
    <property type="entry name" value="HTH_30"/>
    <property type="match status" value="1"/>
</dbReference>
<dbReference type="InterPro" id="IPR042070">
    <property type="entry name" value="PucR_C-HTH_sf"/>
</dbReference>
<keyword evidence="4" id="KW-1185">Reference proteome</keyword>
<gene>
    <name evidence="3" type="ORF">G6N77_12635</name>
</gene>
<dbReference type="InterPro" id="IPR051448">
    <property type="entry name" value="CdaR-like_regulators"/>
</dbReference>
<comment type="caution">
    <text evidence="3">The sequence shown here is derived from an EMBL/GenBank/DDBJ whole genome shotgun (WGS) entry which is preliminary data.</text>
</comment>
<accession>A0ABX0DFX8</accession>
<feature type="domain" description="Purine catabolism PurC-like" evidence="1">
    <location>
        <begin position="6"/>
        <end position="127"/>
    </location>
</feature>
<protein>
    <submittedName>
        <fullName evidence="3">PucR family transcriptional regulator</fullName>
    </submittedName>
</protein>
<dbReference type="PANTHER" id="PTHR33744">
    <property type="entry name" value="CARBOHYDRATE DIACID REGULATOR"/>
    <property type="match status" value="1"/>
</dbReference>
<evidence type="ECO:0000313" key="3">
    <source>
        <dbReference type="EMBL" id="NGN84295.1"/>
    </source>
</evidence>
<evidence type="ECO:0000259" key="2">
    <source>
        <dbReference type="Pfam" id="PF13556"/>
    </source>
</evidence>
<dbReference type="InterPro" id="IPR025736">
    <property type="entry name" value="PucR_C-HTH_dom"/>
</dbReference>
<dbReference type="PANTHER" id="PTHR33744:SF1">
    <property type="entry name" value="DNA-BINDING TRANSCRIPTIONAL ACTIVATOR ADER"/>
    <property type="match status" value="1"/>
</dbReference>